<protein>
    <recommendedName>
        <fullName evidence="16 18">Prepilin leader peptidase/N-methyltransferase</fullName>
        <ecNumber evidence="18">2.1.1.-</ecNumber>
        <ecNumber evidence="15 18">3.4.23.43</ecNumber>
    </recommendedName>
</protein>
<organism evidence="22 23">
    <name type="scientific">Zeimonas arvi</name>
    <dbReference type="NCBI Taxonomy" id="2498847"/>
    <lineage>
        <taxon>Bacteria</taxon>
        <taxon>Pseudomonadati</taxon>
        <taxon>Pseudomonadota</taxon>
        <taxon>Betaproteobacteria</taxon>
        <taxon>Burkholderiales</taxon>
        <taxon>Burkholderiaceae</taxon>
        <taxon>Zeimonas</taxon>
    </lineage>
</organism>
<evidence type="ECO:0000256" key="1">
    <source>
        <dbReference type="ARBA" id="ARBA00004429"/>
    </source>
</evidence>
<evidence type="ECO:0000256" key="15">
    <source>
        <dbReference type="ARBA" id="ARBA00067082"/>
    </source>
</evidence>
<evidence type="ECO:0000313" key="23">
    <source>
        <dbReference type="Proteomes" id="UP000321548"/>
    </source>
</evidence>
<dbReference type="EMBL" id="VDUY01000001">
    <property type="protein sequence ID" value="TXL68872.1"/>
    <property type="molecule type" value="Genomic_DNA"/>
</dbReference>
<comment type="subcellular location">
    <subcellularLocation>
        <location evidence="1">Cell inner membrane</location>
        <topology evidence="1">Multi-pass membrane protein</topology>
    </subcellularLocation>
    <subcellularLocation>
        <location evidence="18">Cell membrane</location>
        <topology evidence="18">Multi-pass membrane protein</topology>
    </subcellularLocation>
</comment>
<dbReference type="Proteomes" id="UP000321548">
    <property type="component" value="Unassembled WGS sequence"/>
</dbReference>
<keyword evidence="13 18" id="KW-0511">Multifunctional enzyme</keyword>
<dbReference type="GO" id="GO:0004190">
    <property type="term" value="F:aspartic-type endopeptidase activity"/>
    <property type="evidence" value="ECO:0007669"/>
    <property type="project" value="UniProtKB-EC"/>
</dbReference>
<keyword evidence="4" id="KW-0997">Cell inner membrane</keyword>
<feature type="domain" description="Prepilin peptidase A24 N-terminal" evidence="21">
    <location>
        <begin position="18"/>
        <end position="123"/>
    </location>
</feature>
<dbReference type="GO" id="GO:0005886">
    <property type="term" value="C:plasma membrane"/>
    <property type="evidence" value="ECO:0007669"/>
    <property type="project" value="UniProtKB-SubCell"/>
</dbReference>
<dbReference type="Gene3D" id="1.20.120.1220">
    <property type="match status" value="1"/>
</dbReference>
<keyword evidence="6 18" id="KW-0645">Protease</keyword>
<dbReference type="FunFam" id="1.20.120.1220:FF:000001">
    <property type="entry name" value="Type 4 prepilin-like proteins leader peptide-processing enzyme"/>
    <property type="match status" value="1"/>
</dbReference>
<evidence type="ECO:0000256" key="13">
    <source>
        <dbReference type="ARBA" id="ARBA00023268"/>
    </source>
</evidence>
<comment type="function">
    <text evidence="18">Plays an essential role in type IV pili and type II pseudopili formation by proteolytically removing the leader sequence from substrate proteins and subsequently monomethylating the alpha-amino group of the newly exposed N-terminal phenylalanine.</text>
</comment>
<keyword evidence="5 18" id="KW-0489">Methyltransferase</keyword>
<dbReference type="EC" id="3.4.23.43" evidence="15 18"/>
<keyword evidence="7 18" id="KW-0808">Transferase</keyword>
<dbReference type="GO" id="GO:0006465">
    <property type="term" value="P:signal peptide processing"/>
    <property type="evidence" value="ECO:0007669"/>
    <property type="project" value="TreeGrafter"/>
</dbReference>
<dbReference type="GO" id="GO:0032259">
    <property type="term" value="P:methylation"/>
    <property type="evidence" value="ECO:0007669"/>
    <property type="project" value="UniProtKB-KW"/>
</dbReference>
<keyword evidence="8" id="KW-0949">S-adenosyl-L-methionine</keyword>
<keyword evidence="23" id="KW-1185">Reference proteome</keyword>
<evidence type="ECO:0000256" key="18">
    <source>
        <dbReference type="RuleBase" id="RU003794"/>
    </source>
</evidence>
<feature type="transmembrane region" description="Helical" evidence="19">
    <location>
        <begin position="12"/>
        <end position="31"/>
    </location>
</feature>
<proteinExistence type="inferred from homology"/>
<evidence type="ECO:0000256" key="10">
    <source>
        <dbReference type="ARBA" id="ARBA00022801"/>
    </source>
</evidence>
<feature type="transmembrane region" description="Helical" evidence="19">
    <location>
        <begin position="179"/>
        <end position="197"/>
    </location>
</feature>
<evidence type="ECO:0000259" key="21">
    <source>
        <dbReference type="Pfam" id="PF06750"/>
    </source>
</evidence>
<keyword evidence="10 18" id="KW-0378">Hydrolase</keyword>
<evidence type="ECO:0000256" key="8">
    <source>
        <dbReference type="ARBA" id="ARBA00022691"/>
    </source>
</evidence>
<dbReference type="InterPro" id="IPR010627">
    <property type="entry name" value="Prepilin_pept_A24_N"/>
</dbReference>
<dbReference type="InterPro" id="IPR000045">
    <property type="entry name" value="Prepilin_IV_endopep_pep"/>
</dbReference>
<keyword evidence="3" id="KW-1003">Cell membrane</keyword>
<dbReference type="RefSeq" id="WP_147703007.1">
    <property type="nucleotide sequence ID" value="NZ_VDUY01000001.1"/>
</dbReference>
<dbReference type="InterPro" id="IPR014032">
    <property type="entry name" value="Peptidase_A24A_bac"/>
</dbReference>
<keyword evidence="9 18" id="KW-0812">Transmembrane</keyword>
<dbReference type="PRINTS" id="PR00864">
    <property type="entry name" value="PREPILNPTASE"/>
</dbReference>
<evidence type="ECO:0000256" key="2">
    <source>
        <dbReference type="ARBA" id="ARBA00005801"/>
    </source>
</evidence>
<dbReference type="GO" id="GO:0008168">
    <property type="term" value="F:methyltransferase activity"/>
    <property type="evidence" value="ECO:0007669"/>
    <property type="project" value="UniProtKB-KW"/>
</dbReference>
<evidence type="ECO:0000256" key="5">
    <source>
        <dbReference type="ARBA" id="ARBA00022603"/>
    </source>
</evidence>
<dbReference type="Pfam" id="PF01478">
    <property type="entry name" value="Peptidase_A24"/>
    <property type="match status" value="1"/>
</dbReference>
<feature type="transmembrane region" description="Helical" evidence="19">
    <location>
        <begin position="254"/>
        <end position="272"/>
    </location>
</feature>
<evidence type="ECO:0000256" key="16">
    <source>
        <dbReference type="ARBA" id="ARBA00071870"/>
    </source>
</evidence>
<name>A0A5C8P5C6_9BURK</name>
<evidence type="ECO:0000313" key="22">
    <source>
        <dbReference type="EMBL" id="TXL68872.1"/>
    </source>
</evidence>
<dbReference type="OrthoDB" id="9789291at2"/>
<feature type="transmembrane region" description="Helical" evidence="19">
    <location>
        <begin position="217"/>
        <end position="248"/>
    </location>
</feature>
<dbReference type="PANTHER" id="PTHR30487:SF0">
    <property type="entry name" value="PREPILIN LEADER PEPTIDASE_N-METHYLTRANSFERASE-RELATED"/>
    <property type="match status" value="1"/>
</dbReference>
<evidence type="ECO:0000256" key="3">
    <source>
        <dbReference type="ARBA" id="ARBA00022475"/>
    </source>
</evidence>
<evidence type="ECO:0000256" key="9">
    <source>
        <dbReference type="ARBA" id="ARBA00022692"/>
    </source>
</evidence>
<sequence>MIEALQQSPALAVGTALVFGLMIGSFLNVVVHRLPKMMELEWEAQAAELRGEDPPAAERFNLLVPRSRCPSCGHQLGALENVPLLSWLIQRGRCKACGTPISARYPLVELATGLLTALAIWRFGATWAGLGAALLGFVLIALTFIDLDTQLLPDSMTMPLLWLGLLFNLWGVFVPLQEAVVGAMAGYLSLWTVYWLFRLVTGKEGMGFGDFKLLAALGAWFGWTALPAIILLASVVGSVAGVSMILFARHLREVPIPFGPYLAGAGLLALYFREPLGSLIGLR</sequence>
<evidence type="ECO:0000256" key="6">
    <source>
        <dbReference type="ARBA" id="ARBA00022670"/>
    </source>
</evidence>
<evidence type="ECO:0000256" key="11">
    <source>
        <dbReference type="ARBA" id="ARBA00022989"/>
    </source>
</evidence>
<dbReference type="EC" id="2.1.1.-" evidence="18"/>
<comment type="caution">
    <text evidence="22">The sequence shown here is derived from an EMBL/GenBank/DDBJ whole genome shotgun (WGS) entry which is preliminary data.</text>
</comment>
<reference evidence="22 23" key="1">
    <citation type="submission" date="2019-06" db="EMBL/GenBank/DDBJ databases">
        <title>Quisquiliibacterium sp. nov., isolated from a maize field.</title>
        <authorList>
            <person name="Lin S.-Y."/>
            <person name="Tsai C.-F."/>
            <person name="Young C.-C."/>
        </authorList>
    </citation>
    <scope>NUCLEOTIDE SEQUENCE [LARGE SCALE GENOMIC DNA]</scope>
    <source>
        <strain evidence="22 23">CC-CFT501</strain>
    </source>
</reference>
<comment type="catalytic activity">
    <reaction evidence="14 18">
        <text>Typically cleaves a -Gly-|-Phe- bond to release an N-terminal, basic peptide of 5-8 residues from type IV prepilin, and then N-methylates the new N-terminal amino group, the methyl donor being S-adenosyl-L-methionine.</text>
        <dbReference type="EC" id="3.4.23.43"/>
    </reaction>
</comment>
<keyword evidence="11 19" id="KW-1133">Transmembrane helix</keyword>
<dbReference type="AlphaFoldDB" id="A0A5C8P5C6"/>
<feature type="domain" description="Prepilin type IV endopeptidase peptidase" evidence="20">
    <location>
        <begin position="134"/>
        <end position="241"/>
    </location>
</feature>
<dbReference type="PANTHER" id="PTHR30487">
    <property type="entry name" value="TYPE 4 PREPILIN-LIKE PROTEINS LEADER PEPTIDE-PROCESSING ENZYME"/>
    <property type="match status" value="1"/>
</dbReference>
<evidence type="ECO:0000256" key="14">
    <source>
        <dbReference type="ARBA" id="ARBA00050401"/>
    </source>
</evidence>
<gene>
    <name evidence="22" type="ORF">FHP08_04110</name>
</gene>
<feature type="transmembrane region" description="Helical" evidence="19">
    <location>
        <begin position="127"/>
        <end position="145"/>
    </location>
</feature>
<evidence type="ECO:0000256" key="7">
    <source>
        <dbReference type="ARBA" id="ARBA00022679"/>
    </source>
</evidence>
<evidence type="ECO:0000256" key="19">
    <source>
        <dbReference type="SAM" id="Phobius"/>
    </source>
</evidence>
<evidence type="ECO:0000256" key="17">
    <source>
        <dbReference type="RuleBase" id="RU003793"/>
    </source>
</evidence>
<accession>A0A5C8P5C6</accession>
<comment type="similarity">
    <text evidence="2 17">Belongs to the peptidase A24 family.</text>
</comment>
<evidence type="ECO:0000256" key="4">
    <source>
        <dbReference type="ARBA" id="ARBA00022519"/>
    </source>
</evidence>
<keyword evidence="12 19" id="KW-0472">Membrane</keyword>
<dbReference type="InterPro" id="IPR050882">
    <property type="entry name" value="Prepilin_peptidase/N-MTase"/>
</dbReference>
<evidence type="ECO:0000259" key="20">
    <source>
        <dbReference type="Pfam" id="PF01478"/>
    </source>
</evidence>
<feature type="transmembrane region" description="Helical" evidence="19">
    <location>
        <begin position="157"/>
        <end position="173"/>
    </location>
</feature>
<dbReference type="Pfam" id="PF06750">
    <property type="entry name" value="A24_N_bact"/>
    <property type="match status" value="1"/>
</dbReference>
<evidence type="ECO:0000256" key="12">
    <source>
        <dbReference type="ARBA" id="ARBA00023136"/>
    </source>
</evidence>